<dbReference type="Pfam" id="PF20256">
    <property type="entry name" value="MoCoBD_2"/>
    <property type="match status" value="2"/>
</dbReference>
<dbReference type="EMBL" id="FZOT01000014">
    <property type="protein sequence ID" value="SNT11255.1"/>
    <property type="molecule type" value="Genomic_DNA"/>
</dbReference>
<evidence type="ECO:0000259" key="1">
    <source>
        <dbReference type="SMART" id="SM01008"/>
    </source>
</evidence>
<dbReference type="RefSeq" id="WP_089400684.1">
    <property type="nucleotide sequence ID" value="NZ_FZOT01000014.1"/>
</dbReference>
<protein>
    <submittedName>
        <fullName evidence="2">CO or xanthine dehydrogenase, Mo-binding subunit</fullName>
    </submittedName>
</protein>
<dbReference type="InterPro" id="IPR008274">
    <property type="entry name" value="AldOxase/xan_DH_MoCoBD1"/>
</dbReference>
<proteinExistence type="predicted"/>
<dbReference type="PANTHER" id="PTHR47495:SF1">
    <property type="entry name" value="BLL3820 PROTEIN"/>
    <property type="match status" value="1"/>
</dbReference>
<dbReference type="PIRSF" id="PIRSF036389">
    <property type="entry name" value="IOR_B"/>
    <property type="match status" value="1"/>
</dbReference>
<gene>
    <name evidence="2" type="ORF">SAMN06265795_11460</name>
</gene>
<accession>A0A239JZQ9</accession>
<dbReference type="Pfam" id="PF02738">
    <property type="entry name" value="MoCoBD_1"/>
    <property type="match status" value="1"/>
</dbReference>
<dbReference type="Proteomes" id="UP000198284">
    <property type="component" value="Unassembled WGS sequence"/>
</dbReference>
<organism evidence="2 3">
    <name type="scientific">Noviherbaspirillum humi</name>
    <dbReference type="NCBI Taxonomy" id="1688639"/>
    <lineage>
        <taxon>Bacteria</taxon>
        <taxon>Pseudomonadati</taxon>
        <taxon>Pseudomonadota</taxon>
        <taxon>Betaproteobacteria</taxon>
        <taxon>Burkholderiales</taxon>
        <taxon>Oxalobacteraceae</taxon>
        <taxon>Noviherbaspirillum</taxon>
    </lineage>
</organism>
<dbReference type="InterPro" id="IPR012368">
    <property type="entry name" value="OxRdtase_Mopterin-bd_su_IorB"/>
</dbReference>
<feature type="domain" description="Aldehyde oxidase/xanthine dehydrogenase a/b hammerhead" evidence="1">
    <location>
        <begin position="212"/>
        <end position="292"/>
    </location>
</feature>
<sequence>MKNRILSHDASRRSFLKRSGALTIGFTLFPVLQADAQQGPANAMKPVTDEAGHRFDSWLRLNRDGSVVFYTGKVELGQGILTAFSQIVGDELDVAMTRLRIVSGDTAQGPNEGVTSGSQSVEVGGRALRTACAKARARLLQAASQKLGAPATALKVADGRISAPDGKTVTYWQLLGEDLETAAPAEAPAKPVAQYQLVGTSVPRRDIPGKVTGAPAYLQDMRLPGMLFARVVRPASPGAKLLSFDEAGVKALPGVVAVLRDGSYLAVAAKREEQAIKAMRALKASAKWEETDSLPPSGMDLVAAMISAMPVQTTVINEKKGETPAGAKTLEALYSRPYQAHASIGPSCSVARFSDGKMEVWSHTQGVFNLRTDLSKVLGLPLQNVIVRHRESAGCYGHNAADDAALDAALLARALPGTPIKLQLMREDEFGWEPFGSAMAMRLRGAVDGSGRIVDWQHEVWSQPHSMRPGDSDGINLLSSWYLAQPFKAASAKNVPPPSGGSDRNAVPLYKFPQQKVVNHLITSAPLRASSLRTLGAYGNVFALESFMDEMAALAGVDPVEFRLRHLEDPRARAVIQAVADKAQWSSQPARGSLQGRGIAFSQYKNQASYVAVIADVAVDRASGDVRVSRLTAAVDAGLVVNPDGLRNQIEGGLIQSASWTLREAIGFDRRRVTTASWADYPALRFPDVPAVDVVLIDRPDRPSLGVGEGAQGPAAAAIGNALANALGKRLRDLPFNAAGVKALIA</sequence>
<name>A0A239JZQ9_9BURK</name>
<dbReference type="InterPro" id="IPR000674">
    <property type="entry name" value="Ald_Oxase/Xan_DH_a/b"/>
</dbReference>
<dbReference type="AlphaFoldDB" id="A0A239JZQ9"/>
<reference evidence="2 3" key="1">
    <citation type="submission" date="2017-06" db="EMBL/GenBank/DDBJ databases">
        <authorList>
            <person name="Kim H.J."/>
            <person name="Triplett B.A."/>
        </authorList>
    </citation>
    <scope>NUCLEOTIDE SEQUENCE [LARGE SCALE GENOMIC DNA]</scope>
    <source>
        <strain evidence="2 3">U15</strain>
    </source>
</reference>
<dbReference type="Gene3D" id="3.90.1170.50">
    <property type="entry name" value="Aldehyde oxidase/xanthine dehydrogenase, a/b hammerhead"/>
    <property type="match status" value="1"/>
</dbReference>
<evidence type="ECO:0000313" key="3">
    <source>
        <dbReference type="Proteomes" id="UP000198284"/>
    </source>
</evidence>
<evidence type="ECO:0000313" key="2">
    <source>
        <dbReference type="EMBL" id="SNT11255.1"/>
    </source>
</evidence>
<dbReference type="PROSITE" id="PS51318">
    <property type="entry name" value="TAT"/>
    <property type="match status" value="1"/>
</dbReference>
<dbReference type="InterPro" id="IPR006311">
    <property type="entry name" value="TAT_signal"/>
</dbReference>
<keyword evidence="3" id="KW-1185">Reference proteome</keyword>
<dbReference type="PANTHER" id="PTHR47495">
    <property type="entry name" value="ALDEHYDE DEHYDROGENASE"/>
    <property type="match status" value="1"/>
</dbReference>
<dbReference type="SUPFAM" id="SSF56003">
    <property type="entry name" value="Molybdenum cofactor-binding domain"/>
    <property type="match status" value="2"/>
</dbReference>
<dbReference type="InterPro" id="IPR052516">
    <property type="entry name" value="N-heterocyclic_Hydroxylase"/>
</dbReference>
<dbReference type="Gene3D" id="3.30.365.10">
    <property type="entry name" value="Aldehyde oxidase/xanthine dehydrogenase, molybdopterin binding domain"/>
    <property type="match status" value="4"/>
</dbReference>
<dbReference type="GO" id="GO:0016491">
    <property type="term" value="F:oxidoreductase activity"/>
    <property type="evidence" value="ECO:0007669"/>
    <property type="project" value="InterPro"/>
</dbReference>
<dbReference type="InterPro" id="IPR037165">
    <property type="entry name" value="AldOxase/xan_DH_Mopterin-bd_sf"/>
</dbReference>
<dbReference type="OrthoDB" id="6073217at2"/>
<dbReference type="SMART" id="SM01008">
    <property type="entry name" value="Ald_Xan_dh_C"/>
    <property type="match status" value="1"/>
</dbReference>
<dbReference type="InterPro" id="IPR046867">
    <property type="entry name" value="AldOxase/xan_DH_MoCoBD2"/>
</dbReference>